<dbReference type="RefSeq" id="WP_345188220.1">
    <property type="nucleotide sequence ID" value="NZ_BAABGP010000022.1"/>
</dbReference>
<feature type="transmembrane region" description="Helical" evidence="7">
    <location>
        <begin position="91"/>
        <end position="110"/>
    </location>
</feature>
<proteinExistence type="predicted"/>
<dbReference type="EMBL" id="BAABGP010000022">
    <property type="protein sequence ID" value="GAA4489345.1"/>
    <property type="molecule type" value="Genomic_DNA"/>
</dbReference>
<feature type="transmembrane region" description="Helical" evidence="7">
    <location>
        <begin position="184"/>
        <end position="207"/>
    </location>
</feature>
<dbReference type="InterPro" id="IPR011701">
    <property type="entry name" value="MFS"/>
</dbReference>
<dbReference type="InterPro" id="IPR050171">
    <property type="entry name" value="MFS_Transporters"/>
</dbReference>
<comment type="caution">
    <text evidence="9">The sequence shown here is derived from an EMBL/GenBank/DDBJ whole genome shotgun (WGS) entry which is preliminary data.</text>
</comment>
<feature type="transmembrane region" description="Helical" evidence="7">
    <location>
        <begin position="262"/>
        <end position="283"/>
    </location>
</feature>
<dbReference type="Proteomes" id="UP001500731">
    <property type="component" value="Unassembled WGS sequence"/>
</dbReference>
<evidence type="ECO:0000313" key="9">
    <source>
        <dbReference type="EMBL" id="GAA4489345.1"/>
    </source>
</evidence>
<reference evidence="10" key="1">
    <citation type="journal article" date="2019" name="Int. J. Syst. Evol. Microbiol.">
        <title>The Global Catalogue of Microorganisms (GCM) 10K type strain sequencing project: providing services to taxonomists for standard genome sequencing and annotation.</title>
        <authorList>
            <consortium name="The Broad Institute Genomics Platform"/>
            <consortium name="The Broad Institute Genome Sequencing Center for Infectious Disease"/>
            <person name="Wu L."/>
            <person name="Ma J."/>
        </authorList>
    </citation>
    <scope>NUCLEOTIDE SEQUENCE [LARGE SCALE GENOMIC DNA]</scope>
    <source>
        <strain evidence="10">JCM 17839</strain>
    </source>
</reference>
<feature type="transmembrane region" description="Helical" evidence="7">
    <location>
        <begin position="54"/>
        <end position="79"/>
    </location>
</feature>
<keyword evidence="4 7" id="KW-0812">Transmembrane</keyword>
<keyword evidence="3" id="KW-1003">Cell membrane</keyword>
<dbReference type="SUPFAM" id="SSF103473">
    <property type="entry name" value="MFS general substrate transporter"/>
    <property type="match status" value="1"/>
</dbReference>
<feature type="transmembrane region" description="Helical" evidence="7">
    <location>
        <begin position="352"/>
        <end position="374"/>
    </location>
</feature>
<dbReference type="PANTHER" id="PTHR23517:SF13">
    <property type="entry name" value="MAJOR FACILITATOR SUPERFAMILY MFS_1"/>
    <property type="match status" value="1"/>
</dbReference>
<evidence type="ECO:0000259" key="8">
    <source>
        <dbReference type="PROSITE" id="PS50850"/>
    </source>
</evidence>
<evidence type="ECO:0000256" key="6">
    <source>
        <dbReference type="ARBA" id="ARBA00023136"/>
    </source>
</evidence>
<feature type="transmembrane region" description="Helical" evidence="7">
    <location>
        <begin position="150"/>
        <end position="172"/>
    </location>
</feature>
<sequence>MTTQPVTLPRIDVPATAAPARIRFGFVLAIAAQILMMIGASAPSPFYPVLAQRIGFGATLITAVFAVYAVALMLTLLTAGSLSDHVGRRPVIIAGLILLAGSMFLFWNAGSVGLLVVARLVQGIASGLLLSALSAAVLDLGPAGRPGIAALWNALCPGIGLSLGALLAGIALDATPNALADVFAPLSGIYLVLAALFLLVPETARLLPGAWASLGFRLSVPVQIRTDFWRAAPAIIAGWATGGLFLSLGANIVRGQLGGTAHFWQGLSVALLAGVGAITAVLIRRRSPRTITIFGTAALASGTVLSLIALTVVSLPAYLVAVAVTGMGFGTAFFGVIGSLAPRIPAAQRADAFAVIFLLAYLAFGVPAVVAGILVAPLGLGTVCIGYGIVVIALSVTALVLRIRYRA</sequence>
<name>A0ABP8PPT7_9MICO</name>
<evidence type="ECO:0000256" key="4">
    <source>
        <dbReference type="ARBA" id="ARBA00022692"/>
    </source>
</evidence>
<accession>A0ABP8PPT7</accession>
<keyword evidence="6 7" id="KW-0472">Membrane</keyword>
<keyword evidence="5 7" id="KW-1133">Transmembrane helix</keyword>
<dbReference type="PROSITE" id="PS50850">
    <property type="entry name" value="MFS"/>
    <property type="match status" value="1"/>
</dbReference>
<comment type="subcellular location">
    <subcellularLocation>
        <location evidence="1">Cell membrane</location>
        <topology evidence="1">Multi-pass membrane protein</topology>
    </subcellularLocation>
</comment>
<feature type="transmembrane region" description="Helical" evidence="7">
    <location>
        <begin position="318"/>
        <end position="340"/>
    </location>
</feature>
<dbReference type="Gene3D" id="1.20.1250.20">
    <property type="entry name" value="MFS general substrate transporter like domains"/>
    <property type="match status" value="1"/>
</dbReference>
<dbReference type="PANTHER" id="PTHR23517">
    <property type="entry name" value="RESISTANCE PROTEIN MDTM, PUTATIVE-RELATED-RELATED"/>
    <property type="match status" value="1"/>
</dbReference>
<evidence type="ECO:0000256" key="1">
    <source>
        <dbReference type="ARBA" id="ARBA00004651"/>
    </source>
</evidence>
<dbReference type="InterPro" id="IPR036259">
    <property type="entry name" value="MFS_trans_sf"/>
</dbReference>
<feature type="transmembrane region" description="Helical" evidence="7">
    <location>
        <begin position="290"/>
        <end position="312"/>
    </location>
</feature>
<dbReference type="InterPro" id="IPR020846">
    <property type="entry name" value="MFS_dom"/>
</dbReference>
<organism evidence="9 10">
    <name type="scientific">Microbacterium panaciterrae</name>
    <dbReference type="NCBI Taxonomy" id="985759"/>
    <lineage>
        <taxon>Bacteria</taxon>
        <taxon>Bacillati</taxon>
        <taxon>Actinomycetota</taxon>
        <taxon>Actinomycetes</taxon>
        <taxon>Micrococcales</taxon>
        <taxon>Microbacteriaceae</taxon>
        <taxon>Microbacterium</taxon>
    </lineage>
</organism>
<evidence type="ECO:0000256" key="3">
    <source>
        <dbReference type="ARBA" id="ARBA00022475"/>
    </source>
</evidence>
<feature type="transmembrane region" description="Helical" evidence="7">
    <location>
        <begin position="24"/>
        <end position="42"/>
    </location>
</feature>
<keyword evidence="10" id="KW-1185">Reference proteome</keyword>
<feature type="transmembrane region" description="Helical" evidence="7">
    <location>
        <begin position="228"/>
        <end position="250"/>
    </location>
</feature>
<evidence type="ECO:0000256" key="5">
    <source>
        <dbReference type="ARBA" id="ARBA00022989"/>
    </source>
</evidence>
<evidence type="ECO:0000313" key="10">
    <source>
        <dbReference type="Proteomes" id="UP001500731"/>
    </source>
</evidence>
<evidence type="ECO:0000256" key="2">
    <source>
        <dbReference type="ARBA" id="ARBA00022448"/>
    </source>
</evidence>
<gene>
    <name evidence="9" type="ORF">GCM10023171_30110</name>
</gene>
<dbReference type="Pfam" id="PF07690">
    <property type="entry name" value="MFS_1"/>
    <property type="match status" value="1"/>
</dbReference>
<feature type="transmembrane region" description="Helical" evidence="7">
    <location>
        <begin position="380"/>
        <end position="401"/>
    </location>
</feature>
<protein>
    <submittedName>
        <fullName evidence="9">MFS transporter</fullName>
    </submittedName>
</protein>
<feature type="transmembrane region" description="Helical" evidence="7">
    <location>
        <begin position="116"/>
        <end position="138"/>
    </location>
</feature>
<feature type="domain" description="Major facilitator superfamily (MFS) profile" evidence="8">
    <location>
        <begin position="25"/>
        <end position="406"/>
    </location>
</feature>
<evidence type="ECO:0000256" key="7">
    <source>
        <dbReference type="SAM" id="Phobius"/>
    </source>
</evidence>
<keyword evidence="2" id="KW-0813">Transport</keyword>